<proteinExistence type="predicted"/>
<feature type="transmembrane region" description="Helical" evidence="1">
    <location>
        <begin position="12"/>
        <end position="32"/>
    </location>
</feature>
<accession>A0A0F9ZXT6</accession>
<evidence type="ECO:0000313" key="3">
    <source>
        <dbReference type="Proteomes" id="UP000034112"/>
    </source>
</evidence>
<keyword evidence="1" id="KW-1133">Transmembrane helix</keyword>
<dbReference type="EMBL" id="JOKZ01000479">
    <property type="protein sequence ID" value="KKO97973.1"/>
    <property type="molecule type" value="Genomic_DNA"/>
</dbReference>
<keyword evidence="1" id="KW-0472">Membrane</keyword>
<reference evidence="3" key="1">
    <citation type="journal article" date="2015" name="Genome Announc.">
        <title>Draft whole-genome sequence of the biocontrol agent Trichoderma harzianum T6776.</title>
        <authorList>
            <person name="Baroncelli R."/>
            <person name="Piaggeschi G."/>
            <person name="Fiorini L."/>
            <person name="Bertolini E."/>
            <person name="Zapparata A."/>
            <person name="Pe M.E."/>
            <person name="Sarrocco S."/>
            <person name="Vannacci G."/>
        </authorList>
    </citation>
    <scope>NUCLEOTIDE SEQUENCE [LARGE SCALE GENOMIC DNA]</scope>
    <source>
        <strain evidence="3">T6776</strain>
    </source>
</reference>
<keyword evidence="1" id="KW-0812">Transmembrane</keyword>
<protein>
    <submittedName>
        <fullName evidence="2">Uncharacterized protein</fullName>
    </submittedName>
</protein>
<dbReference type="Proteomes" id="UP000034112">
    <property type="component" value="Unassembled WGS sequence"/>
</dbReference>
<comment type="caution">
    <text evidence="2">The sequence shown here is derived from an EMBL/GenBank/DDBJ whole genome shotgun (WGS) entry which is preliminary data.</text>
</comment>
<dbReference type="AlphaFoldDB" id="A0A0F9ZXT6"/>
<evidence type="ECO:0000256" key="1">
    <source>
        <dbReference type="SAM" id="Phobius"/>
    </source>
</evidence>
<evidence type="ECO:0000313" key="2">
    <source>
        <dbReference type="EMBL" id="KKO97973.1"/>
    </source>
</evidence>
<dbReference type="OrthoDB" id="4436466at2759"/>
<sequence>MPLSSAARQRLIRFAQVLVGGPAVTFGGLALWTRKCAFEPFGPDIDALFRHPILKELNPRKNPSTHDCCVRKVPFEELRPELLEDARKGGSALVEEFSRGMWAGYGYGIQRRIMGLTKSPENRTDLWTPEELGQSTYEPETVLTNHFLVLDKSATSITFRGCPDPKESPFEPRDLDNLFSLTAELNEKRKQAEFRLKAITFDAVTTTPKEDPFGGVPGVLHRIYAKLLVEAAVGCPTLLIRPSNSILIPAGNVFSLRTPDSALQRCSPGADSWPAHLLNPPPVSHYGLF</sequence>
<organism evidence="2 3">
    <name type="scientific">Trichoderma harzianum</name>
    <name type="common">Hypocrea lixii</name>
    <dbReference type="NCBI Taxonomy" id="5544"/>
    <lineage>
        <taxon>Eukaryota</taxon>
        <taxon>Fungi</taxon>
        <taxon>Dikarya</taxon>
        <taxon>Ascomycota</taxon>
        <taxon>Pezizomycotina</taxon>
        <taxon>Sordariomycetes</taxon>
        <taxon>Hypocreomycetidae</taxon>
        <taxon>Hypocreales</taxon>
        <taxon>Hypocreaceae</taxon>
        <taxon>Trichoderma</taxon>
    </lineage>
</organism>
<name>A0A0F9ZXT6_TRIHA</name>
<gene>
    <name evidence="2" type="ORF">THAR02_09922</name>
</gene>